<dbReference type="OrthoDB" id="2015405at2759"/>
<dbReference type="PANTHER" id="PTHR30466">
    <property type="entry name" value="FLAVIN REDUCTASE"/>
    <property type="match status" value="1"/>
</dbReference>
<dbReference type="InterPro" id="IPR012349">
    <property type="entry name" value="Split_barrel_FMN-bd"/>
</dbReference>
<dbReference type="GO" id="GO:0042602">
    <property type="term" value="F:riboflavin reductase (NADPH) activity"/>
    <property type="evidence" value="ECO:0007669"/>
    <property type="project" value="TreeGrafter"/>
</dbReference>
<dbReference type="EMBL" id="ML220115">
    <property type="protein sequence ID" value="TGZ82392.1"/>
    <property type="molecule type" value="Genomic_DNA"/>
</dbReference>
<dbReference type="InterPro" id="IPR050268">
    <property type="entry name" value="NADH-dep_flavin_reductase"/>
</dbReference>
<feature type="compositionally biased region" description="Pro residues" evidence="2">
    <location>
        <begin position="38"/>
        <end position="49"/>
    </location>
</feature>
<dbReference type="Proteomes" id="UP000298138">
    <property type="component" value="Unassembled WGS sequence"/>
</dbReference>
<feature type="compositionally biased region" description="Low complexity" evidence="2">
    <location>
        <begin position="50"/>
        <end position="62"/>
    </location>
</feature>
<dbReference type="STRING" id="341454.A0A4S2MZZ1"/>
<protein>
    <recommendedName>
        <fullName evidence="3">Flavin reductase like domain-containing protein</fullName>
    </recommendedName>
</protein>
<dbReference type="SMART" id="SM00903">
    <property type="entry name" value="Flavin_Reduct"/>
    <property type="match status" value="1"/>
</dbReference>
<evidence type="ECO:0000313" key="4">
    <source>
        <dbReference type="EMBL" id="TGZ82392.1"/>
    </source>
</evidence>
<proteinExistence type="predicted"/>
<evidence type="ECO:0000256" key="2">
    <source>
        <dbReference type="SAM" id="MobiDB-lite"/>
    </source>
</evidence>
<feature type="domain" description="Flavin reductase like" evidence="3">
    <location>
        <begin position="77"/>
        <end position="252"/>
    </location>
</feature>
<gene>
    <name evidence="4" type="ORF">EX30DRAFT_394710</name>
</gene>
<dbReference type="Pfam" id="PF01613">
    <property type="entry name" value="Flavin_Reduct"/>
    <property type="match status" value="1"/>
</dbReference>
<feature type="region of interest" description="Disordered" evidence="2">
    <location>
        <begin position="34"/>
        <end position="71"/>
    </location>
</feature>
<evidence type="ECO:0000256" key="1">
    <source>
        <dbReference type="ARBA" id="ARBA00023002"/>
    </source>
</evidence>
<dbReference type="AlphaFoldDB" id="A0A4S2MZZ1"/>
<reference evidence="4 5" key="1">
    <citation type="submission" date="2019-04" db="EMBL/GenBank/DDBJ databases">
        <title>Comparative genomics and transcriptomics to analyze fruiting body development in filamentous ascomycetes.</title>
        <authorList>
            <consortium name="DOE Joint Genome Institute"/>
            <person name="Lutkenhaus R."/>
            <person name="Traeger S."/>
            <person name="Breuer J."/>
            <person name="Kuo A."/>
            <person name="Lipzen A."/>
            <person name="Pangilinan J."/>
            <person name="Dilworth D."/>
            <person name="Sandor L."/>
            <person name="Poggeler S."/>
            <person name="Barry K."/>
            <person name="Grigoriev I.V."/>
            <person name="Nowrousian M."/>
        </authorList>
    </citation>
    <scope>NUCLEOTIDE SEQUENCE [LARGE SCALE GENOMIC DNA]</scope>
    <source>
        <strain evidence="4 5">CBS 389.68</strain>
    </source>
</reference>
<name>A0A4S2MZZ1_9PEZI</name>
<evidence type="ECO:0000259" key="3">
    <source>
        <dbReference type="SMART" id="SM00903"/>
    </source>
</evidence>
<sequence length="276" mass="29880">MSRPLLLLRRPIRLRPPHKSLRLLLPCPYTSSAVSKPPLTPPATSPPPTASSQTSSTAVSPPSESPDAVSTALRHTMRILSHPVVILTAPPDRGITLSSLTCLSLHPHPLVSFNIKKPSSCSEAMHDSGVFAVHIMKSTGHAAHLANIFAQVGMARGKKRRPWDEVLDLESVATWGDPQRLQNEDSGKGWLVIGKGDGVDTRLWCGKEKVLEVGDHEIWVARVLEVEKVADLAEGEGAGMASLMYVDRRFHHVGEEVVPEHGSLGQEVDVGAPEDE</sequence>
<dbReference type="SUPFAM" id="SSF50475">
    <property type="entry name" value="FMN-binding split barrel"/>
    <property type="match status" value="1"/>
</dbReference>
<keyword evidence="5" id="KW-1185">Reference proteome</keyword>
<dbReference type="InParanoid" id="A0A4S2MZZ1"/>
<keyword evidence="1" id="KW-0560">Oxidoreductase</keyword>
<dbReference type="PANTHER" id="PTHR30466:SF1">
    <property type="entry name" value="FMN REDUCTASE (NADH) RUTF"/>
    <property type="match status" value="1"/>
</dbReference>
<dbReference type="InterPro" id="IPR002563">
    <property type="entry name" value="Flavin_Rdtase-like_dom"/>
</dbReference>
<evidence type="ECO:0000313" key="5">
    <source>
        <dbReference type="Proteomes" id="UP000298138"/>
    </source>
</evidence>
<accession>A0A4S2MZZ1</accession>
<dbReference type="GO" id="GO:0010181">
    <property type="term" value="F:FMN binding"/>
    <property type="evidence" value="ECO:0007669"/>
    <property type="project" value="InterPro"/>
</dbReference>
<organism evidence="4 5">
    <name type="scientific">Ascodesmis nigricans</name>
    <dbReference type="NCBI Taxonomy" id="341454"/>
    <lineage>
        <taxon>Eukaryota</taxon>
        <taxon>Fungi</taxon>
        <taxon>Dikarya</taxon>
        <taxon>Ascomycota</taxon>
        <taxon>Pezizomycotina</taxon>
        <taxon>Pezizomycetes</taxon>
        <taxon>Pezizales</taxon>
        <taxon>Ascodesmidaceae</taxon>
        <taxon>Ascodesmis</taxon>
    </lineage>
</organism>
<dbReference type="Gene3D" id="2.30.110.10">
    <property type="entry name" value="Electron Transport, Fmn-binding Protein, Chain A"/>
    <property type="match status" value="1"/>
</dbReference>